<evidence type="ECO:0000313" key="2">
    <source>
        <dbReference type="EMBL" id="WRQ88339.1"/>
    </source>
</evidence>
<feature type="compositionally biased region" description="Polar residues" evidence="1">
    <location>
        <begin position="242"/>
        <end position="252"/>
    </location>
</feature>
<organism evidence="2 3">
    <name type="scientific">Actomonas aquatica</name>
    <dbReference type="NCBI Taxonomy" id="2866162"/>
    <lineage>
        <taxon>Bacteria</taxon>
        <taxon>Pseudomonadati</taxon>
        <taxon>Verrucomicrobiota</taxon>
        <taxon>Opitutia</taxon>
        <taxon>Opitutales</taxon>
        <taxon>Opitutaceae</taxon>
        <taxon>Actomonas</taxon>
    </lineage>
</organism>
<feature type="compositionally biased region" description="Acidic residues" evidence="1">
    <location>
        <begin position="123"/>
        <end position="140"/>
    </location>
</feature>
<accession>A0ABZ1C9R8</accession>
<feature type="region of interest" description="Disordered" evidence="1">
    <location>
        <begin position="88"/>
        <end position="168"/>
    </location>
</feature>
<keyword evidence="3" id="KW-1185">Reference proteome</keyword>
<sequence length="384" mass="41734">MPPVRRPKSHLSSSNASSRRPMAGWVQGPRRNRSLQAGIAGTILVHLLLLWLAPKFENHFMAGPVSTGMMADRPEERLFDIELTPEDLPPLNFVEANPDAPDNVPDETDQFSDRNQQLAQEEPAAEEGDMPSTEGLDDVDSTAIVSGTDSDPLPPMPEAPPTPEITETTDPAEEQALPALAQDPLSGTEVIQGDNENSFGTNVVKLPENPQADVEERVEGVTDPNQASPQGQGLYYRPDPSQPASRPSLATSQLRPAVFANRPEGTENIGVAAHNALKTTYGAYYQKMLGVIGQGWRFDIRGKIERNLGFPLDGSRVTVWWTLHKDGSATIDKVEGNAGPLWDGVAVEAIAAPARLSDGYGEWPEEMINVLGDSTPIRMTFLYQ</sequence>
<name>A0ABZ1C9R8_9BACT</name>
<reference evidence="2 3" key="1">
    <citation type="submission" date="2021-08" db="EMBL/GenBank/DDBJ databases">
        <authorList>
            <person name="Zhang D."/>
            <person name="Zhang A."/>
            <person name="Wang L."/>
        </authorList>
    </citation>
    <scope>NUCLEOTIDE SEQUENCE [LARGE SCALE GENOMIC DNA]</scope>
    <source>
        <strain evidence="2 3">WL0086</strain>
    </source>
</reference>
<feature type="region of interest" description="Disordered" evidence="1">
    <location>
        <begin position="189"/>
        <end position="252"/>
    </location>
</feature>
<dbReference type="EMBL" id="CP139781">
    <property type="protein sequence ID" value="WRQ88339.1"/>
    <property type="molecule type" value="Genomic_DNA"/>
</dbReference>
<dbReference type="RefSeq" id="WP_221032455.1">
    <property type="nucleotide sequence ID" value="NZ_CP139781.1"/>
</dbReference>
<proteinExistence type="predicted"/>
<evidence type="ECO:0000313" key="3">
    <source>
        <dbReference type="Proteomes" id="UP000738431"/>
    </source>
</evidence>
<feature type="region of interest" description="Disordered" evidence="1">
    <location>
        <begin position="1"/>
        <end position="28"/>
    </location>
</feature>
<evidence type="ECO:0008006" key="4">
    <source>
        <dbReference type="Google" id="ProtNLM"/>
    </source>
</evidence>
<dbReference type="Proteomes" id="UP000738431">
    <property type="component" value="Chromosome"/>
</dbReference>
<feature type="compositionally biased region" description="Pro residues" evidence="1">
    <location>
        <begin position="152"/>
        <end position="163"/>
    </location>
</feature>
<reference evidence="2 3" key="2">
    <citation type="submission" date="2023-12" db="EMBL/GenBank/DDBJ databases">
        <title>Description of an unclassified Opitutus bacterium of Verrucomicrobiota.</title>
        <authorList>
            <person name="Zhang D.-F."/>
        </authorList>
    </citation>
    <scope>NUCLEOTIDE SEQUENCE [LARGE SCALE GENOMIC DNA]</scope>
    <source>
        <strain evidence="2 3">WL0086</strain>
    </source>
</reference>
<protein>
    <recommendedName>
        <fullName evidence="4">TonB C-terminal domain-containing protein</fullName>
    </recommendedName>
</protein>
<gene>
    <name evidence="2" type="ORF">K1X11_002910</name>
</gene>
<evidence type="ECO:0000256" key="1">
    <source>
        <dbReference type="SAM" id="MobiDB-lite"/>
    </source>
</evidence>